<sequence length="401" mass="44435">MPSGDLMPELRSIRGEMCLVREERGGQDMYSDELEKVASFLVHDSLLLQPGERVLVDSSGDEPLTPMLVRKIYDAGAFPIVKTMTTATIKEMIRGSSRESLLLWSRQELSRLKSMDAYINMTADRNMYEMEDVPPDRLVLYYKLLYQPILAAAAAKPKWLLLHYPTDALAQLAQMSLDQLQAMFVRSCDYAGRHLQTRYLPVSRLLERTSRVRIVSPGTELTFSIEGQASRLCDGSHNFPGGEIFTAPLLDSVNGAITFNVPFHAYGRCFRDIRLEFCEGRVVDVTCSDTRAFLALMGKDDGASRVGEFGIGLNPAITSPIGTPAYDEKMAGSIHLALGNSYSEAGNGNVSTVHMDLVLSQLTQHGGGALYFDETLVRHNGIFTLPELQHLNEELEEGDAS</sequence>
<evidence type="ECO:0000313" key="11">
    <source>
        <dbReference type="Proteomes" id="UP000249522"/>
    </source>
</evidence>
<gene>
    <name evidence="10" type="ORF">DNH61_06460</name>
</gene>
<keyword evidence="6" id="KW-0645">Protease</keyword>
<accession>A0A2W1LCF1</accession>
<dbReference type="InterPro" id="IPR000787">
    <property type="entry name" value="Peptidase_M29"/>
</dbReference>
<dbReference type="Proteomes" id="UP000249522">
    <property type="component" value="Unassembled WGS sequence"/>
</dbReference>
<evidence type="ECO:0000256" key="3">
    <source>
        <dbReference type="ARBA" id="ARBA00001947"/>
    </source>
</evidence>
<reference evidence="10 11" key="1">
    <citation type="submission" date="2018-06" db="EMBL/GenBank/DDBJ databases">
        <title>Paenibacillus imtechensis sp. nov.</title>
        <authorList>
            <person name="Pinnaka A.K."/>
            <person name="Singh H."/>
            <person name="Kaur M."/>
        </authorList>
    </citation>
    <scope>NUCLEOTIDE SEQUENCE [LARGE SCALE GENOMIC DNA]</scope>
    <source>
        <strain evidence="10 11">SMB1</strain>
    </source>
</reference>
<dbReference type="InterPro" id="IPR035097">
    <property type="entry name" value="M29_N-terminal"/>
</dbReference>
<dbReference type="GO" id="GO:0004177">
    <property type="term" value="F:aminopeptidase activity"/>
    <property type="evidence" value="ECO:0007669"/>
    <property type="project" value="UniProtKB-KW"/>
</dbReference>
<keyword evidence="5 10" id="KW-0031">Aminopeptidase</keyword>
<dbReference type="PANTHER" id="PTHR34448:SF1">
    <property type="entry name" value="BLL6088 PROTEIN"/>
    <property type="match status" value="1"/>
</dbReference>
<evidence type="ECO:0000256" key="8">
    <source>
        <dbReference type="ARBA" id="ARBA00022801"/>
    </source>
</evidence>
<comment type="cofactor">
    <cofactor evidence="3">
        <name>Zn(2+)</name>
        <dbReference type="ChEBI" id="CHEBI:29105"/>
    </cofactor>
</comment>
<dbReference type="SUPFAM" id="SSF144052">
    <property type="entry name" value="Thermophilic metalloprotease-like"/>
    <property type="match status" value="1"/>
</dbReference>
<keyword evidence="7" id="KW-0479">Metal-binding</keyword>
<dbReference type="PANTHER" id="PTHR34448">
    <property type="entry name" value="AMINOPEPTIDASE"/>
    <property type="match status" value="1"/>
</dbReference>
<dbReference type="EMBL" id="QKRB01000036">
    <property type="protein sequence ID" value="PZD96836.1"/>
    <property type="molecule type" value="Genomic_DNA"/>
</dbReference>
<comment type="cofactor">
    <cofactor evidence="1">
        <name>Co(2+)</name>
        <dbReference type="ChEBI" id="CHEBI:48828"/>
    </cofactor>
</comment>
<dbReference type="GO" id="GO:0008237">
    <property type="term" value="F:metallopeptidase activity"/>
    <property type="evidence" value="ECO:0007669"/>
    <property type="project" value="UniProtKB-KW"/>
</dbReference>
<keyword evidence="9" id="KW-0482">Metalloprotease</keyword>
<dbReference type="GO" id="GO:0006508">
    <property type="term" value="P:proteolysis"/>
    <property type="evidence" value="ECO:0007669"/>
    <property type="project" value="UniProtKB-KW"/>
</dbReference>
<evidence type="ECO:0000256" key="2">
    <source>
        <dbReference type="ARBA" id="ARBA00001946"/>
    </source>
</evidence>
<dbReference type="GO" id="GO:0046872">
    <property type="term" value="F:metal ion binding"/>
    <property type="evidence" value="ECO:0007669"/>
    <property type="project" value="UniProtKB-KW"/>
</dbReference>
<evidence type="ECO:0000256" key="1">
    <source>
        <dbReference type="ARBA" id="ARBA00001941"/>
    </source>
</evidence>
<evidence type="ECO:0000256" key="5">
    <source>
        <dbReference type="ARBA" id="ARBA00022438"/>
    </source>
</evidence>
<dbReference type="AlphaFoldDB" id="A0A2W1LCF1"/>
<proteinExistence type="inferred from homology"/>
<evidence type="ECO:0000256" key="4">
    <source>
        <dbReference type="ARBA" id="ARBA00008236"/>
    </source>
</evidence>
<evidence type="ECO:0000256" key="7">
    <source>
        <dbReference type="ARBA" id="ARBA00022723"/>
    </source>
</evidence>
<dbReference type="InterPro" id="IPR052170">
    <property type="entry name" value="M29_Exopeptidase"/>
</dbReference>
<dbReference type="Gene3D" id="3.40.1830.10">
    <property type="entry name" value="Thermophilic metalloprotease (M29)"/>
    <property type="match status" value="1"/>
</dbReference>
<organism evidence="10 11">
    <name type="scientific">Paenibacillus sambharensis</name>
    <dbReference type="NCBI Taxonomy" id="1803190"/>
    <lineage>
        <taxon>Bacteria</taxon>
        <taxon>Bacillati</taxon>
        <taxon>Bacillota</taxon>
        <taxon>Bacilli</taxon>
        <taxon>Bacillales</taxon>
        <taxon>Paenibacillaceae</taxon>
        <taxon>Paenibacillus</taxon>
    </lineage>
</organism>
<evidence type="ECO:0000256" key="9">
    <source>
        <dbReference type="ARBA" id="ARBA00023049"/>
    </source>
</evidence>
<evidence type="ECO:0000256" key="6">
    <source>
        <dbReference type="ARBA" id="ARBA00022670"/>
    </source>
</evidence>
<dbReference type="Pfam" id="PF02073">
    <property type="entry name" value="Peptidase_M29"/>
    <property type="match status" value="1"/>
</dbReference>
<comment type="cofactor">
    <cofactor evidence="2">
        <name>Mg(2+)</name>
        <dbReference type="ChEBI" id="CHEBI:18420"/>
    </cofactor>
</comment>
<keyword evidence="11" id="KW-1185">Reference proteome</keyword>
<evidence type="ECO:0000313" key="10">
    <source>
        <dbReference type="EMBL" id="PZD96836.1"/>
    </source>
</evidence>
<dbReference type="OrthoDB" id="9803993at2"/>
<protein>
    <submittedName>
        <fullName evidence="10">Aminopeptidase</fullName>
    </submittedName>
</protein>
<name>A0A2W1LCF1_9BACL</name>
<comment type="similarity">
    <text evidence="4">Belongs to the peptidase M29 family.</text>
</comment>
<comment type="caution">
    <text evidence="10">The sequence shown here is derived from an EMBL/GenBank/DDBJ whole genome shotgun (WGS) entry which is preliminary data.</text>
</comment>
<keyword evidence="8" id="KW-0378">Hydrolase</keyword>